<protein>
    <submittedName>
        <fullName evidence="5">Mandelate racemase/muconate lactonizing enzyme family protein</fullName>
    </submittedName>
</protein>
<keyword evidence="1" id="KW-0479">Metal-binding</keyword>
<evidence type="ECO:0000256" key="3">
    <source>
        <dbReference type="ARBA" id="ARBA00023239"/>
    </source>
</evidence>
<dbReference type="SMART" id="SM00922">
    <property type="entry name" value="MR_MLE"/>
    <property type="match status" value="1"/>
</dbReference>
<dbReference type="SUPFAM" id="SSF54826">
    <property type="entry name" value="Enolase N-terminal domain-like"/>
    <property type="match status" value="1"/>
</dbReference>
<keyword evidence="6" id="KW-1185">Reference proteome</keyword>
<dbReference type="InterPro" id="IPR034593">
    <property type="entry name" value="DgoD-like"/>
</dbReference>
<dbReference type="PROSITE" id="PS00908">
    <property type="entry name" value="MR_MLE_1"/>
    <property type="match status" value="1"/>
</dbReference>
<dbReference type="PANTHER" id="PTHR48080:SF2">
    <property type="entry name" value="D-GALACTONATE DEHYDRATASE"/>
    <property type="match status" value="1"/>
</dbReference>
<dbReference type="SFLD" id="SFLDS00001">
    <property type="entry name" value="Enolase"/>
    <property type="match status" value="1"/>
</dbReference>
<evidence type="ECO:0000259" key="4">
    <source>
        <dbReference type="SMART" id="SM00922"/>
    </source>
</evidence>
<keyword evidence="3" id="KW-0456">Lyase</keyword>
<name>A0ABW4CY54_9LACO</name>
<evidence type="ECO:0000313" key="5">
    <source>
        <dbReference type="EMBL" id="MFD1454224.1"/>
    </source>
</evidence>
<reference evidence="6" key="1">
    <citation type="journal article" date="2019" name="Int. J. Syst. Evol. Microbiol.">
        <title>The Global Catalogue of Microorganisms (GCM) 10K type strain sequencing project: providing services to taxonomists for standard genome sequencing and annotation.</title>
        <authorList>
            <consortium name="The Broad Institute Genomics Platform"/>
            <consortium name="The Broad Institute Genome Sequencing Center for Infectious Disease"/>
            <person name="Wu L."/>
            <person name="Ma J."/>
        </authorList>
    </citation>
    <scope>NUCLEOTIDE SEQUENCE [LARGE SCALE GENOMIC DNA]</scope>
    <source>
        <strain evidence="6">CCM 8979</strain>
    </source>
</reference>
<evidence type="ECO:0000313" key="6">
    <source>
        <dbReference type="Proteomes" id="UP001597189"/>
    </source>
</evidence>
<dbReference type="InterPro" id="IPR013342">
    <property type="entry name" value="Mandelate_racemase_C"/>
</dbReference>
<dbReference type="RefSeq" id="WP_203642560.1">
    <property type="nucleotide sequence ID" value="NZ_BOLN01000001.1"/>
</dbReference>
<evidence type="ECO:0000256" key="2">
    <source>
        <dbReference type="ARBA" id="ARBA00022842"/>
    </source>
</evidence>
<dbReference type="Proteomes" id="UP001597189">
    <property type="component" value="Unassembled WGS sequence"/>
</dbReference>
<proteinExistence type="predicted"/>
<gene>
    <name evidence="5" type="ORF">ACFQ44_00855</name>
</gene>
<dbReference type="EMBL" id="JBHTOD010000001">
    <property type="protein sequence ID" value="MFD1454224.1"/>
    <property type="molecule type" value="Genomic_DNA"/>
</dbReference>
<dbReference type="InterPro" id="IPR029017">
    <property type="entry name" value="Enolase-like_N"/>
</dbReference>
<dbReference type="CDD" id="cd03316">
    <property type="entry name" value="MR_like"/>
    <property type="match status" value="1"/>
</dbReference>
<dbReference type="PANTHER" id="PTHR48080">
    <property type="entry name" value="D-GALACTONATE DEHYDRATASE-RELATED"/>
    <property type="match status" value="1"/>
</dbReference>
<dbReference type="InterPro" id="IPR029065">
    <property type="entry name" value="Enolase_C-like"/>
</dbReference>
<dbReference type="InterPro" id="IPR013341">
    <property type="entry name" value="Mandelate_racemase_N_dom"/>
</dbReference>
<dbReference type="Gene3D" id="3.30.390.10">
    <property type="entry name" value="Enolase-like, N-terminal domain"/>
    <property type="match status" value="1"/>
</dbReference>
<dbReference type="InterPro" id="IPR018110">
    <property type="entry name" value="Mandel_Rmase/mucon_lact_enz_CS"/>
</dbReference>
<dbReference type="SUPFAM" id="SSF51604">
    <property type="entry name" value="Enolase C-terminal domain-like"/>
    <property type="match status" value="1"/>
</dbReference>
<comment type="caution">
    <text evidence="5">The sequence shown here is derived from an EMBL/GenBank/DDBJ whole genome shotgun (WGS) entry which is preliminary data.</text>
</comment>
<evidence type="ECO:0000256" key="1">
    <source>
        <dbReference type="ARBA" id="ARBA00022723"/>
    </source>
</evidence>
<dbReference type="Gene3D" id="3.20.20.120">
    <property type="entry name" value="Enolase-like C-terminal domain"/>
    <property type="match status" value="1"/>
</dbReference>
<feature type="domain" description="Mandelate racemase/muconate lactonizing enzyme C-terminal" evidence="4">
    <location>
        <begin position="146"/>
        <end position="260"/>
    </location>
</feature>
<sequence>MKITSVDIFQVKWNQQYGAWHPIVIRINTDDGISGFGESGIFYGDGEYGALGSLKDLSQIIIGQDPRNTEKIWQQFYQRTFWGKGSGTTFYAAVSAIDTALWDIKGKALGVPVYQLLGGQTRTEIPAYASQLQFGWDPETRYLATPADYATVAKKAVAEGYKTIKIDPFMLDEHGNFGQKLIGLQDYAQLKLPVDRLKAARDAVGPEINLIVECHAGLDVNSAKQFLPLIEPLNVFYLEEPCSPLSPELTKQLKDVTAMPLASGERITTRFGFQPFITNRLLDVIQPDVAICGGISEAKKICDMAAAFDIGVQLHTCGTPIATAMALQLEAAVPNCFIHEQHEISLKPDNEWIGKFAQQPQDGVFTFSSRPGIGQELSDAAIQESHCETIK</sequence>
<dbReference type="InterPro" id="IPR036849">
    <property type="entry name" value="Enolase-like_C_sf"/>
</dbReference>
<dbReference type="Pfam" id="PF02746">
    <property type="entry name" value="MR_MLE_N"/>
    <property type="match status" value="1"/>
</dbReference>
<keyword evidence="2" id="KW-0460">Magnesium</keyword>
<accession>A0ABW4CY54</accession>
<dbReference type="Pfam" id="PF13378">
    <property type="entry name" value="MR_MLE_C"/>
    <property type="match status" value="1"/>
</dbReference>
<organism evidence="5 6">
    <name type="scientific">Levilactobacillus lanxiensis</name>
    <dbReference type="NCBI Taxonomy" id="2799568"/>
    <lineage>
        <taxon>Bacteria</taxon>
        <taxon>Bacillati</taxon>
        <taxon>Bacillota</taxon>
        <taxon>Bacilli</taxon>
        <taxon>Lactobacillales</taxon>
        <taxon>Lactobacillaceae</taxon>
        <taxon>Levilactobacillus</taxon>
    </lineage>
</organism>
<dbReference type="SFLD" id="SFLDG00179">
    <property type="entry name" value="mandelate_racemase"/>
    <property type="match status" value="1"/>
</dbReference>